<sequence length="191" mass="22099">MNTQQKIIETAISVLNENFSATFEDIALHCGINRRTIHRYFKNRNELLEACNRNMMEAWELAAIKACKSSEDPLVQLEHLLYEGIDSGTKYAFLMKLNDDVQSFSTPYKSEQSESYFKIRNQLFKAIQELQKEKVIDNQFPLPWIKILFTSIISATITAFRSGDIAHNSVKKLAWQSFSRSIGIQLNNRKK</sequence>
<protein>
    <submittedName>
        <fullName evidence="4">TetR/AcrR family transcriptional regulator</fullName>
    </submittedName>
</protein>
<name>A0A316X0E4_9FLAO</name>
<reference evidence="4" key="1">
    <citation type="submission" date="2018-04" db="EMBL/GenBank/DDBJ databases">
        <title>Draft Genome Sequences of Chryseobacterium lactis NCTC11390T isolated from milk, Chryseobacterium oncorhynchi 701B-08T from rainbow trout, and Chryseobacterium viscerum 687B-08T from diseased fish.</title>
        <authorList>
            <person name="Jeong J.-J."/>
            <person name="Lee Y.J."/>
            <person name="Pathiraja D."/>
            <person name="Park B."/>
            <person name="Choi I.-G."/>
            <person name="Kim K.D."/>
        </authorList>
    </citation>
    <scope>NUCLEOTIDE SEQUENCE [LARGE SCALE GENOMIC DNA]</scope>
    <source>
        <strain evidence="4">701B-08</strain>
    </source>
</reference>
<feature type="DNA-binding region" description="H-T-H motif" evidence="2">
    <location>
        <begin position="22"/>
        <end position="41"/>
    </location>
</feature>
<evidence type="ECO:0000313" key="5">
    <source>
        <dbReference type="Proteomes" id="UP000236182"/>
    </source>
</evidence>
<evidence type="ECO:0000259" key="3">
    <source>
        <dbReference type="PROSITE" id="PS50977"/>
    </source>
</evidence>
<dbReference type="GO" id="GO:0003677">
    <property type="term" value="F:DNA binding"/>
    <property type="evidence" value="ECO:0007669"/>
    <property type="project" value="UniProtKB-UniRule"/>
</dbReference>
<accession>A0A316X0E4</accession>
<evidence type="ECO:0000256" key="2">
    <source>
        <dbReference type="PROSITE-ProRule" id="PRU00335"/>
    </source>
</evidence>
<dbReference type="Pfam" id="PF00440">
    <property type="entry name" value="TetR_N"/>
    <property type="match status" value="1"/>
</dbReference>
<proteinExistence type="predicted"/>
<evidence type="ECO:0000313" key="4">
    <source>
        <dbReference type="EMBL" id="PWN67075.1"/>
    </source>
</evidence>
<organism evidence="4 5">
    <name type="scientific">Chryseobacterium oncorhynchi</name>
    <dbReference type="NCBI Taxonomy" id="741074"/>
    <lineage>
        <taxon>Bacteria</taxon>
        <taxon>Pseudomonadati</taxon>
        <taxon>Bacteroidota</taxon>
        <taxon>Flavobacteriia</taxon>
        <taxon>Flavobacteriales</taxon>
        <taxon>Weeksellaceae</taxon>
        <taxon>Chryseobacterium group</taxon>
        <taxon>Chryseobacterium</taxon>
    </lineage>
</organism>
<dbReference type="Proteomes" id="UP000236182">
    <property type="component" value="Unassembled WGS sequence"/>
</dbReference>
<dbReference type="SUPFAM" id="SSF46689">
    <property type="entry name" value="Homeodomain-like"/>
    <property type="match status" value="1"/>
</dbReference>
<dbReference type="EMBL" id="PPEI02000001">
    <property type="protein sequence ID" value="PWN67075.1"/>
    <property type="molecule type" value="Genomic_DNA"/>
</dbReference>
<evidence type="ECO:0000256" key="1">
    <source>
        <dbReference type="ARBA" id="ARBA00023125"/>
    </source>
</evidence>
<comment type="caution">
    <text evidence="4">The sequence shown here is derived from an EMBL/GenBank/DDBJ whole genome shotgun (WGS) entry which is preliminary data.</text>
</comment>
<feature type="domain" description="HTH tetR-type" evidence="3">
    <location>
        <begin position="1"/>
        <end position="59"/>
    </location>
</feature>
<dbReference type="RefSeq" id="WP_109617126.1">
    <property type="nucleotide sequence ID" value="NZ_PPEI02000001.1"/>
</dbReference>
<dbReference type="InterPro" id="IPR001647">
    <property type="entry name" value="HTH_TetR"/>
</dbReference>
<dbReference type="Gene3D" id="1.10.357.10">
    <property type="entry name" value="Tetracycline Repressor, domain 2"/>
    <property type="match status" value="1"/>
</dbReference>
<gene>
    <name evidence="4" type="ORF">C1638_000205</name>
</gene>
<dbReference type="InterPro" id="IPR009057">
    <property type="entry name" value="Homeodomain-like_sf"/>
</dbReference>
<dbReference type="PROSITE" id="PS50977">
    <property type="entry name" value="HTH_TETR_2"/>
    <property type="match status" value="1"/>
</dbReference>
<keyword evidence="1 2" id="KW-0238">DNA-binding</keyword>
<keyword evidence="5" id="KW-1185">Reference proteome</keyword>
<dbReference type="AlphaFoldDB" id="A0A316X0E4"/>
<dbReference type="OrthoDB" id="9795011at2"/>